<evidence type="ECO:0000256" key="1">
    <source>
        <dbReference type="SAM" id="MobiDB-lite"/>
    </source>
</evidence>
<sequence length="111" mass="12122">MQIVTLLIPLLVASVKAIPTPGPSAAAAAGDNSLSPLEDRDLSQDSSRSTPEGYMRRFLLPVVENPTTAPIDHITKRSHEHIAKYGGPSPPPHQKGTPEYEKWEEENTKKL</sequence>
<reference evidence="4" key="2">
    <citation type="submission" date="2019-10" db="EMBL/GenBank/DDBJ databases">
        <authorList>
            <consortium name="NCBI Genome Project"/>
        </authorList>
    </citation>
    <scope>NUCLEOTIDE SEQUENCE</scope>
    <source>
        <strain evidence="4">NI907</strain>
    </source>
</reference>
<gene>
    <name evidence="4" type="ORF">PgNI_02545</name>
</gene>
<reference evidence="4" key="1">
    <citation type="journal article" date="2019" name="Mol. Biol. Evol.">
        <title>Blast fungal genomes show frequent chromosomal changes, gene gains and losses, and effector gene turnover.</title>
        <authorList>
            <person name="Gomez Luciano L.B."/>
            <person name="Jason Tsai I."/>
            <person name="Chuma I."/>
            <person name="Tosa Y."/>
            <person name="Chen Y.H."/>
            <person name="Li J.Y."/>
            <person name="Li M.Y."/>
            <person name="Jade Lu M.Y."/>
            <person name="Nakayashiki H."/>
            <person name="Li W.H."/>
        </authorList>
    </citation>
    <scope>NUCLEOTIDE SEQUENCE</scope>
    <source>
        <strain evidence="4">NI907</strain>
    </source>
</reference>
<organism evidence="3 4">
    <name type="scientific">Pyricularia grisea</name>
    <name type="common">Crabgrass-specific blast fungus</name>
    <name type="synonym">Magnaporthe grisea</name>
    <dbReference type="NCBI Taxonomy" id="148305"/>
    <lineage>
        <taxon>Eukaryota</taxon>
        <taxon>Fungi</taxon>
        <taxon>Dikarya</taxon>
        <taxon>Ascomycota</taxon>
        <taxon>Pezizomycotina</taxon>
        <taxon>Sordariomycetes</taxon>
        <taxon>Sordariomycetidae</taxon>
        <taxon>Magnaporthales</taxon>
        <taxon>Pyriculariaceae</taxon>
        <taxon>Pyricularia</taxon>
    </lineage>
</organism>
<dbReference type="Proteomes" id="UP000515153">
    <property type="component" value="Unplaced"/>
</dbReference>
<feature type="region of interest" description="Disordered" evidence="1">
    <location>
        <begin position="78"/>
        <end position="111"/>
    </location>
</feature>
<proteinExistence type="predicted"/>
<feature type="compositionally biased region" description="Basic and acidic residues" evidence="1">
    <location>
        <begin position="96"/>
        <end position="111"/>
    </location>
</feature>
<feature type="signal peptide" evidence="2">
    <location>
        <begin position="1"/>
        <end position="17"/>
    </location>
</feature>
<reference evidence="4" key="3">
    <citation type="submission" date="2025-08" db="UniProtKB">
        <authorList>
            <consortium name="RefSeq"/>
        </authorList>
    </citation>
    <scope>IDENTIFICATION</scope>
    <source>
        <strain evidence="4">NI907</strain>
    </source>
</reference>
<keyword evidence="2" id="KW-0732">Signal</keyword>
<keyword evidence="3" id="KW-1185">Reference proteome</keyword>
<dbReference type="GeneID" id="41957520"/>
<dbReference type="RefSeq" id="XP_030987119.1">
    <property type="nucleotide sequence ID" value="XM_031122609.1"/>
</dbReference>
<evidence type="ECO:0000256" key="2">
    <source>
        <dbReference type="SAM" id="SignalP"/>
    </source>
</evidence>
<evidence type="ECO:0000313" key="4">
    <source>
        <dbReference type="RefSeq" id="XP_030987119.1"/>
    </source>
</evidence>
<feature type="chain" id="PRO_5027551660" evidence="2">
    <location>
        <begin position="18"/>
        <end position="111"/>
    </location>
</feature>
<feature type="region of interest" description="Disordered" evidence="1">
    <location>
        <begin position="19"/>
        <end position="54"/>
    </location>
</feature>
<name>A0A6P8BJE3_PYRGI</name>
<dbReference type="KEGG" id="pgri:PgNI_02545"/>
<protein>
    <submittedName>
        <fullName evidence="4">Uncharacterized protein</fullName>
    </submittedName>
</protein>
<accession>A0A6P8BJE3</accession>
<dbReference type="AlphaFoldDB" id="A0A6P8BJE3"/>
<evidence type="ECO:0000313" key="3">
    <source>
        <dbReference type="Proteomes" id="UP000515153"/>
    </source>
</evidence>